<evidence type="ECO:0000256" key="1">
    <source>
        <dbReference type="SAM" id="MobiDB-lite"/>
    </source>
</evidence>
<gene>
    <name evidence="2" type="ORF">LPLAT_LOCUS10836</name>
</gene>
<accession>A0AAV2NY86</accession>
<sequence>MKNKSSKSRLINKIQKILSNKDDWRVALDSTFINDDRWCCIATMMVETIVEHSRYVSLFNEAAEERERTCIYSLSRQKAIDTVKTLSKQDPEKCSAVMGICHYANTVLNENNGHLSTWLTARIIKYLIYRAKIEQVGRLEVRADLDREIDEEYRAISNIAGSTSLRNPIRPRRPDNSETEHTFSGKVNAHSHVDDVTFDGPNLYVVLSGFHDPDLPAELSNVGVPLACILEIKLSDERYVAYHETKEKDRYDTNELHEFWTVTRERFANLSTYPIYSDIVTLAISPAVLPETFNVVEKEFPKRDMYDGALRALSHLRELYRQHAKYLKSMRLEKGIVDKRDVTTDTRIYEDALNDIPNEYINVPLILGAILLQIESNLARSHDGCVPVKCDTGFSDADAGRANTSTTAERIPVFDARDKLRLLDLEYELIDDSDIRSLPPSDLEVIPYGDTLSMIVRHFLDRRSIDLDDAVLRVLRDPRLIDNWRNRELLTGSRSDMYSCHMDNIARTFNRERTLSREEVAHYLHLLMFDKLIFSEDNYDARAELKEDLSKLKRSTIKRTHSLSNLTASSSLTVSNLRRFKSDTEIDYDKPVIAFTDCPLLFALTDTRETLLPGYLRENVFERRSYERSSLEEYEDVELLSDRVSLQIFHECFQRFDRFATRYFEPTDSMLLYFSNDNRVGDVFEETRLSSIRTPVGLGEFCEYIAKEEENWIERERETRQSRRMDLTGRFMKRPVEVEDDAIIFADECFVLPDSLKARHPRKSSDRDLQREISETRRESEEVTAGDVGGKKITGQKRNEVTMTLVANGSKQADGRVMSGKTSLTKKRSDTRTDDVDTSVLSMKKIPSSRCVERDGSYDFVGYDLGSLRVQVIHHSKKFLLEDKTVRVELEDWLHGDSDIRISIALQQCTLRLSTGVGRRQSADTFHLTTEGGIVLGFCRNKNKEFDAVQSSSNCHWRNLTFDFCASWPSGLLIEPAIGDGTKDPFCIRQSYVSKRLGRASAAHEVYRNFLRNGTVLKYMDDNTVVILRPNSVIVTCMDYDKSQSYDESIHQTTVKEFRDKKGNSVAAKSGEEVIGSTESRSNGSIVNEQPSKQHILPSGKRVTNDGDDSLIIGANKALRYSVVNYDGRHYEVLNDLVVSEHDRLLVRTVSDYEVNEVFTRRADCTDMLLRSNGELVVIFPDGTRVITGYTIEEQPVICEWSENELERYFGYGGRINVASSLDSAFSPALHVDYREKLTGISIADGFVSILLTFRMEHEDYATVSYDQSAVGYTLSMPDNLRVSISGEGHYEVSMGDKVNLKIRDDVTLSKICATCGGRSISSYKFRKSSDAGSRTILTTIDILGNVLEVKSDGTTSYRRPHIRGESNGEEGGSDVGMADGNSGTGIHRKHGRYCEMLKFPARSQYRIFAMNRDLTACEYLHRSVRRERELAAVFGDETSMIQYPISRQPELRRLITFVPMEPESGSKEISGFCRYRIRSDKRTGYDETELPRSTYSFPYNWLFPFGKRDQRVPERIRSEVLAKRNEQPLPKLLRVRVFFGIKEADRNALVDMQRAMGRYWISVFRDGDKCRLFCAKTGSSRPCEVENDYGSSGRSLRELALGVKGSIDVETYVRSLQGKLIKVSTKAPRQSSRLAELLRQRGSMKEEYEWYKQCMRKRIIVPYFRNIAGSSYSLMNNRVDEAPLKKSYPCVEEEIEDGLINSNRTEESCRSSY</sequence>
<dbReference type="PANTHER" id="PTHR21963:SF1">
    <property type="entry name" value="SPERM-ASSOCIATED ANTIGEN 17"/>
    <property type="match status" value="1"/>
</dbReference>
<organism evidence="2 3">
    <name type="scientific">Lasius platythorax</name>
    <dbReference type="NCBI Taxonomy" id="488582"/>
    <lineage>
        <taxon>Eukaryota</taxon>
        <taxon>Metazoa</taxon>
        <taxon>Ecdysozoa</taxon>
        <taxon>Arthropoda</taxon>
        <taxon>Hexapoda</taxon>
        <taxon>Insecta</taxon>
        <taxon>Pterygota</taxon>
        <taxon>Neoptera</taxon>
        <taxon>Endopterygota</taxon>
        <taxon>Hymenoptera</taxon>
        <taxon>Apocrita</taxon>
        <taxon>Aculeata</taxon>
        <taxon>Formicoidea</taxon>
        <taxon>Formicidae</taxon>
        <taxon>Formicinae</taxon>
        <taxon>Lasius</taxon>
        <taxon>Lasius</taxon>
    </lineage>
</organism>
<dbReference type="InterPro" id="IPR026173">
    <property type="entry name" value="SPAG17"/>
</dbReference>
<dbReference type="PANTHER" id="PTHR21963">
    <property type="entry name" value="PF6"/>
    <property type="match status" value="1"/>
</dbReference>
<proteinExistence type="predicted"/>
<feature type="region of interest" description="Disordered" evidence="1">
    <location>
        <begin position="1357"/>
        <end position="1383"/>
    </location>
</feature>
<dbReference type="GO" id="GO:1904158">
    <property type="term" value="P:axonemal central apparatus assembly"/>
    <property type="evidence" value="ECO:0007669"/>
    <property type="project" value="TreeGrafter"/>
</dbReference>
<dbReference type="GO" id="GO:0003351">
    <property type="term" value="P:epithelial cilium movement involved in extracellular fluid movement"/>
    <property type="evidence" value="ECO:0007669"/>
    <property type="project" value="TreeGrafter"/>
</dbReference>
<evidence type="ECO:0008006" key="4">
    <source>
        <dbReference type="Google" id="ProtNLM"/>
    </source>
</evidence>
<evidence type="ECO:0000313" key="3">
    <source>
        <dbReference type="Proteomes" id="UP001497644"/>
    </source>
</evidence>
<evidence type="ECO:0000313" key="2">
    <source>
        <dbReference type="EMBL" id="CAL1685298.1"/>
    </source>
</evidence>
<dbReference type="GO" id="GO:0005576">
    <property type="term" value="C:extracellular region"/>
    <property type="evidence" value="ECO:0007669"/>
    <property type="project" value="GOC"/>
</dbReference>
<keyword evidence="3" id="KW-1185">Reference proteome</keyword>
<name>A0AAV2NY86_9HYME</name>
<dbReference type="Proteomes" id="UP001497644">
    <property type="component" value="Chromosome 6"/>
</dbReference>
<feature type="compositionally biased region" description="Basic and acidic residues" evidence="1">
    <location>
        <begin position="763"/>
        <end position="781"/>
    </location>
</feature>
<reference evidence="2" key="1">
    <citation type="submission" date="2024-04" db="EMBL/GenBank/DDBJ databases">
        <authorList>
            <consortium name="Molecular Ecology Group"/>
        </authorList>
    </citation>
    <scope>NUCLEOTIDE SEQUENCE</scope>
</reference>
<feature type="region of interest" description="Disordered" evidence="1">
    <location>
        <begin position="759"/>
        <end position="789"/>
    </location>
</feature>
<dbReference type="GO" id="GO:1990716">
    <property type="term" value="C:axonemal central apparatus"/>
    <property type="evidence" value="ECO:0007669"/>
    <property type="project" value="TreeGrafter"/>
</dbReference>
<dbReference type="EMBL" id="OZ034829">
    <property type="protein sequence ID" value="CAL1685298.1"/>
    <property type="molecule type" value="Genomic_DNA"/>
</dbReference>
<protein>
    <recommendedName>
        <fullName evidence="4">Sperm-associated antigen 17</fullName>
    </recommendedName>
</protein>